<feature type="region of interest" description="Disordered" evidence="13">
    <location>
        <begin position="1291"/>
        <end position="1326"/>
    </location>
</feature>
<feature type="domain" description="AAA+ ATPase" evidence="14">
    <location>
        <begin position="1033"/>
        <end position="1168"/>
    </location>
</feature>
<reference evidence="15 16" key="1">
    <citation type="submission" date="2015-07" db="EMBL/GenBank/DDBJ databases">
        <title>Comparative genomics of the Sigatoka disease complex on banana suggests a link between parallel evolutionary changes in Pseudocercospora fijiensis and Pseudocercospora eumusae and increased virulence on the banana host.</title>
        <authorList>
            <person name="Chang T.-C."/>
            <person name="Salvucci A."/>
            <person name="Crous P.W."/>
            <person name="Stergiopoulos I."/>
        </authorList>
    </citation>
    <scope>NUCLEOTIDE SEQUENCE [LARGE SCALE GENOMIC DNA]</scope>
    <source>
        <strain evidence="15 16">CBS 116634</strain>
    </source>
</reference>
<dbReference type="InterPro" id="IPR015342">
    <property type="entry name" value="PEX1-N_C-lobe"/>
</dbReference>
<dbReference type="Proteomes" id="UP000073492">
    <property type="component" value="Unassembled WGS sequence"/>
</dbReference>
<evidence type="ECO:0000256" key="2">
    <source>
        <dbReference type="ARBA" id="ARBA00006914"/>
    </source>
</evidence>
<evidence type="ECO:0000256" key="12">
    <source>
        <dbReference type="ARBA" id="ARBA00048778"/>
    </source>
</evidence>
<evidence type="ECO:0000256" key="9">
    <source>
        <dbReference type="ARBA" id="ARBA00023136"/>
    </source>
</evidence>
<dbReference type="OrthoDB" id="2187at2759"/>
<comment type="similarity">
    <text evidence="2">Belongs to the AAA ATPase family.</text>
</comment>
<organism evidence="15 16">
    <name type="scientific">Pseudocercospora musae</name>
    <dbReference type="NCBI Taxonomy" id="113226"/>
    <lineage>
        <taxon>Eukaryota</taxon>
        <taxon>Fungi</taxon>
        <taxon>Dikarya</taxon>
        <taxon>Ascomycota</taxon>
        <taxon>Pezizomycotina</taxon>
        <taxon>Dothideomycetes</taxon>
        <taxon>Dothideomycetidae</taxon>
        <taxon>Mycosphaerellales</taxon>
        <taxon>Mycosphaerellaceae</taxon>
        <taxon>Pseudocercospora</taxon>
    </lineage>
</organism>
<keyword evidence="8" id="KW-0653">Protein transport</keyword>
<comment type="caution">
    <text evidence="15">The sequence shown here is derived from an EMBL/GenBank/DDBJ whole genome shotgun (WGS) entry which is preliminary data.</text>
</comment>
<dbReference type="CDD" id="cd19526">
    <property type="entry name" value="RecA-like_PEX1_r2"/>
    <property type="match status" value="1"/>
</dbReference>
<dbReference type="GO" id="GO:0005829">
    <property type="term" value="C:cytosol"/>
    <property type="evidence" value="ECO:0007669"/>
    <property type="project" value="TreeGrafter"/>
</dbReference>
<feature type="compositionally biased region" description="Low complexity" evidence="13">
    <location>
        <begin position="1294"/>
        <end position="1319"/>
    </location>
</feature>
<evidence type="ECO:0000256" key="1">
    <source>
        <dbReference type="ARBA" id="ARBA00004370"/>
    </source>
</evidence>
<keyword evidence="9" id="KW-0472">Membrane</keyword>
<dbReference type="PANTHER" id="PTHR23077">
    <property type="entry name" value="AAA-FAMILY ATPASE"/>
    <property type="match status" value="1"/>
</dbReference>
<dbReference type="InterPro" id="IPR009010">
    <property type="entry name" value="Asp_de-COase-like_dom_sf"/>
</dbReference>
<dbReference type="SUPFAM" id="SSF52540">
    <property type="entry name" value="P-loop containing nucleoside triphosphate hydrolases"/>
    <property type="match status" value="2"/>
</dbReference>
<name>A0A139ITZ7_9PEZI</name>
<dbReference type="FunFam" id="3.10.330.10:FF:000011">
    <property type="entry name" value="Peroxisome biogenesis protein peroxin 1"/>
    <property type="match status" value="1"/>
</dbReference>
<dbReference type="InterPro" id="IPR041569">
    <property type="entry name" value="AAA_lid_3"/>
</dbReference>
<dbReference type="InterPro" id="IPR027417">
    <property type="entry name" value="P-loop_NTPase"/>
</dbReference>
<evidence type="ECO:0000256" key="8">
    <source>
        <dbReference type="ARBA" id="ARBA00022927"/>
    </source>
</evidence>
<evidence type="ECO:0000313" key="15">
    <source>
        <dbReference type="EMBL" id="KXT18175.1"/>
    </source>
</evidence>
<feature type="domain" description="AAA+ ATPase" evidence="14">
    <location>
        <begin position="711"/>
        <end position="861"/>
    </location>
</feature>
<feature type="region of interest" description="Disordered" evidence="13">
    <location>
        <begin position="1365"/>
        <end position="1385"/>
    </location>
</feature>
<feature type="region of interest" description="Disordered" evidence="13">
    <location>
        <begin position="897"/>
        <end position="919"/>
    </location>
</feature>
<dbReference type="SUPFAM" id="SSF54585">
    <property type="entry name" value="Cdc48 domain 2-like"/>
    <property type="match status" value="1"/>
</dbReference>
<protein>
    <recommendedName>
        <fullName evidence="11">Peroxisomal ATPase PEX1</fullName>
    </recommendedName>
    <alternativeName>
        <fullName evidence="10">Peroxin-1</fullName>
    </alternativeName>
</protein>
<dbReference type="Pfam" id="PF09262">
    <property type="entry name" value="PEX-1N"/>
    <property type="match status" value="1"/>
</dbReference>
<gene>
    <name evidence="15" type="ORF">AC579_7718</name>
</gene>
<dbReference type="InterPro" id="IPR003960">
    <property type="entry name" value="ATPase_AAA_CS"/>
</dbReference>
<evidence type="ECO:0000256" key="13">
    <source>
        <dbReference type="SAM" id="MobiDB-lite"/>
    </source>
</evidence>
<dbReference type="Pfam" id="PF00004">
    <property type="entry name" value="AAA"/>
    <property type="match status" value="2"/>
</dbReference>
<dbReference type="GO" id="GO:0016558">
    <property type="term" value="P:protein import into peroxisome matrix"/>
    <property type="evidence" value="ECO:0007669"/>
    <property type="project" value="TreeGrafter"/>
</dbReference>
<dbReference type="GO" id="GO:0005524">
    <property type="term" value="F:ATP binding"/>
    <property type="evidence" value="ECO:0007669"/>
    <property type="project" value="UniProtKB-KW"/>
</dbReference>
<dbReference type="PROSITE" id="PS00674">
    <property type="entry name" value="AAA"/>
    <property type="match status" value="1"/>
</dbReference>
<feature type="compositionally biased region" description="Polar residues" evidence="13">
    <location>
        <begin position="1236"/>
        <end position="1251"/>
    </location>
</feature>
<feature type="compositionally biased region" description="Basic and acidic residues" evidence="13">
    <location>
        <begin position="420"/>
        <end position="430"/>
    </location>
</feature>
<keyword evidence="5" id="KW-0547">Nucleotide-binding</keyword>
<keyword evidence="4" id="KW-0962">Peroxisome biogenesis</keyword>
<dbReference type="Gene3D" id="1.10.8.60">
    <property type="match status" value="2"/>
</dbReference>
<dbReference type="GO" id="GO:0016887">
    <property type="term" value="F:ATP hydrolysis activity"/>
    <property type="evidence" value="ECO:0007669"/>
    <property type="project" value="InterPro"/>
</dbReference>
<dbReference type="SMART" id="SM00382">
    <property type="entry name" value="AAA"/>
    <property type="match status" value="2"/>
</dbReference>
<keyword evidence="3" id="KW-0813">Transport</keyword>
<evidence type="ECO:0000256" key="11">
    <source>
        <dbReference type="ARBA" id="ARBA00034532"/>
    </source>
</evidence>
<keyword evidence="16" id="KW-1185">Reference proteome</keyword>
<keyword evidence="7" id="KW-0067">ATP-binding</keyword>
<dbReference type="EMBL" id="LFZO01000010">
    <property type="protein sequence ID" value="KXT18175.1"/>
    <property type="molecule type" value="Genomic_DNA"/>
</dbReference>
<evidence type="ECO:0000256" key="6">
    <source>
        <dbReference type="ARBA" id="ARBA00022801"/>
    </source>
</evidence>
<comment type="catalytic activity">
    <reaction evidence="12">
        <text>ATP + H2O = ADP + phosphate + H(+)</text>
        <dbReference type="Rhea" id="RHEA:13065"/>
        <dbReference type="ChEBI" id="CHEBI:15377"/>
        <dbReference type="ChEBI" id="CHEBI:15378"/>
        <dbReference type="ChEBI" id="CHEBI:30616"/>
        <dbReference type="ChEBI" id="CHEBI:43474"/>
        <dbReference type="ChEBI" id="CHEBI:456216"/>
    </reaction>
    <physiologicalReaction direction="left-to-right" evidence="12">
        <dbReference type="Rhea" id="RHEA:13066"/>
    </physiologicalReaction>
</comment>
<dbReference type="InterPro" id="IPR029067">
    <property type="entry name" value="CDC48_domain_2-like_sf"/>
</dbReference>
<feature type="compositionally biased region" description="Polar residues" evidence="13">
    <location>
        <begin position="401"/>
        <end position="417"/>
    </location>
</feature>
<evidence type="ECO:0000256" key="10">
    <source>
        <dbReference type="ARBA" id="ARBA00032509"/>
    </source>
</evidence>
<dbReference type="InterPro" id="IPR050168">
    <property type="entry name" value="AAA_ATPase_domain"/>
</dbReference>
<evidence type="ECO:0000256" key="4">
    <source>
        <dbReference type="ARBA" id="ARBA00022593"/>
    </source>
</evidence>
<dbReference type="GO" id="GO:0005778">
    <property type="term" value="C:peroxisomal membrane"/>
    <property type="evidence" value="ECO:0007669"/>
    <property type="project" value="TreeGrafter"/>
</dbReference>
<dbReference type="PANTHER" id="PTHR23077:SF12">
    <property type="entry name" value="PEROXISOMAL ATPASE PEX1"/>
    <property type="match status" value="1"/>
</dbReference>
<sequence length="1385" mass="149948">MALARPNSCPDEPMEYTKTLDTELFTFTNLLDDDAFGSDAMNMDLDLDSAHFDTDDRGTADHNIANEGISQGRSAPDISLDDFTLYPETWSEAEWGAELTQDMRMEQNLADSSQDWFPDLLTPSDSSISQCITPTTSMQSTPPAPRNLQVWMPDWKQLEETCELPAGRRGGNASSPVEIVILPNLKSCLVNLPSNLAYALINQNTVAQNVVVEIQYRPPPPAGSDPKARPPAPQSVFVGWTGMQSQGKLAPVVGRDGIRSGSQEKEVPTVEIDATFARRLGIGEGTKASVILHLEPPQAHTVNIEPLTATDWEIIELHSSFLEMNFLSQVRALPNPAAGHTHPLTLHLTPSSTANITVTSLLPAPAAGQAFVKISPDAEVIVAPKTRQSNRPSSSRDNRSIASTGRRSAGGRSTASQVRHRSERENEKSRPPIFLRGVTRALQNEWFEDGGDDLKDEGLRVWLDREHLLSKTLRGVTWVAVTVIKPAGLQEPVNPQAQPTPDQQPTQKVIAKAVAWEDAPDSRHVALSSLLCSVLGSEGIVGGIVRIDPAPAVLPRTASALKDPSQQASKENIVKRLRITPFAPTQAGKKSIGFKFGGESKTEKEEAVQRIKSILGRSILEGPITDGMLLPAREGWPGGIVDFEPAPPGDPSKTRTHWLIGGERKLEIAVQPETARQKSPQWPPGEPLPEEMPTMVGIDATIEQARKSLLHTSSVLLTGGLGSGKTSLAHLLAHQLRNEYLFNVIHFPCRTLVTDETRVKTIKDTLQRIFASAAWGARIGGRSVVILDDIDKLCPVETELQVDANGRSRQVSELLCSTVRQWCNRDSGVVMLATAQGKEAVNNVVIGGHVVRDIIALKAPSKDGRRKVLELLVKQAKKASGNDGAETILRDGGAAHEWMESSDGEPSRPTSANGPIDVEDGLDPDLDLLDIAGQTDGYMPGDLALLVSRARSEALIRAVSDESSSDDVNLTGIDFTAALKDFTPASLRGVTLHSSTTTFASIGGLTETRQTLLETLQYPTTYAPLFAKCPLRLRSGLLLYGYPGCGKTLLASAVAGECGLNFISVKGPEILNKYIGASEKSVRDLFERAEAAKPCVLFFDEFDAIAPKRGHDSTGVTDRVVNMLLTMMDGAEGLTGVYVLAATSRPDLIDPALLRPGRLDKSLLCDMPNEADRLDILRAISKKLHLTSDLLEETNTSQQSLPEVARRTEGYSGADLQAVMYNAHLEAIHDILGDGASSQELSNPRKQQQQRGNKHQDFTWFQMGDTTPTSPAERAKIAAKLQALQLARRKAKAASRAASQASPMSNPSSSIGHISSAPNGTSSTTSEPIIQWQHLQKSLSETRSSISKQEQARLARIYKEFVVGRDGNMTDGQGSTEIGGRTSLM</sequence>
<accession>A0A139ITZ7</accession>
<proteinExistence type="inferred from homology"/>
<dbReference type="STRING" id="113226.A0A139ITZ7"/>
<evidence type="ECO:0000313" key="16">
    <source>
        <dbReference type="Proteomes" id="UP000073492"/>
    </source>
</evidence>
<dbReference type="Pfam" id="PF17862">
    <property type="entry name" value="AAA_lid_3"/>
    <property type="match status" value="1"/>
</dbReference>
<dbReference type="SUPFAM" id="SSF50692">
    <property type="entry name" value="ADC-like"/>
    <property type="match status" value="1"/>
</dbReference>
<comment type="subcellular location">
    <subcellularLocation>
        <location evidence="1">Membrane</location>
    </subcellularLocation>
</comment>
<dbReference type="Gene3D" id="3.40.50.300">
    <property type="entry name" value="P-loop containing nucleotide triphosphate hydrolases"/>
    <property type="match status" value="2"/>
</dbReference>
<dbReference type="FunFam" id="3.40.50.300:FF:000149">
    <property type="entry name" value="Nuclear valosin-containing protein-like"/>
    <property type="match status" value="1"/>
</dbReference>
<dbReference type="InterPro" id="IPR003959">
    <property type="entry name" value="ATPase_AAA_core"/>
</dbReference>
<keyword evidence="6" id="KW-0378">Hydrolase</keyword>
<dbReference type="Gene3D" id="3.10.330.10">
    <property type="match status" value="1"/>
</dbReference>
<evidence type="ECO:0000256" key="7">
    <source>
        <dbReference type="ARBA" id="ARBA00022840"/>
    </source>
</evidence>
<evidence type="ECO:0000256" key="5">
    <source>
        <dbReference type="ARBA" id="ARBA00022741"/>
    </source>
</evidence>
<feature type="region of interest" description="Disordered" evidence="13">
    <location>
        <begin position="383"/>
        <end position="432"/>
    </location>
</feature>
<evidence type="ECO:0000256" key="3">
    <source>
        <dbReference type="ARBA" id="ARBA00022448"/>
    </source>
</evidence>
<dbReference type="InterPro" id="IPR003593">
    <property type="entry name" value="AAA+_ATPase"/>
</dbReference>
<feature type="region of interest" description="Disordered" evidence="13">
    <location>
        <begin position="1235"/>
        <end position="1272"/>
    </location>
</feature>
<evidence type="ECO:0000259" key="14">
    <source>
        <dbReference type="SMART" id="SM00382"/>
    </source>
</evidence>